<proteinExistence type="inferred from homology"/>
<dbReference type="InterPro" id="IPR050494">
    <property type="entry name" value="Ser_Thr_dual-spec_kinase"/>
</dbReference>
<dbReference type="AlphaFoldDB" id="A0A7J7C0S2"/>
<dbReference type="FunCoup" id="A0A7J7C0S2">
    <property type="interactions" value="4471"/>
</dbReference>
<dbReference type="OrthoDB" id="3967at2759"/>
<dbReference type="SMART" id="SM00220">
    <property type="entry name" value="S_TKc"/>
    <property type="match status" value="1"/>
</dbReference>
<organism evidence="24 25">
    <name type="scientific">Tripterygium wilfordii</name>
    <name type="common">Thunder God vine</name>
    <dbReference type="NCBI Taxonomy" id="458696"/>
    <lineage>
        <taxon>Eukaryota</taxon>
        <taxon>Viridiplantae</taxon>
        <taxon>Streptophyta</taxon>
        <taxon>Embryophyta</taxon>
        <taxon>Tracheophyta</taxon>
        <taxon>Spermatophyta</taxon>
        <taxon>Magnoliopsida</taxon>
        <taxon>eudicotyledons</taxon>
        <taxon>Gunneridae</taxon>
        <taxon>Pentapetalae</taxon>
        <taxon>rosids</taxon>
        <taxon>fabids</taxon>
        <taxon>Celastrales</taxon>
        <taxon>Celastraceae</taxon>
        <taxon>Tripterygium</taxon>
    </lineage>
</organism>
<gene>
    <name evidence="24" type="ORF">HS088_TW22G01456</name>
</gene>
<keyword evidence="8" id="KW-0507">mRNA processing</keyword>
<dbReference type="Gene3D" id="1.10.510.10">
    <property type="entry name" value="Transferase(Phosphotransferase) domain 1"/>
    <property type="match status" value="1"/>
</dbReference>
<keyword evidence="10" id="KW-0747">Spliceosome</keyword>
<dbReference type="GO" id="GO:0005524">
    <property type="term" value="F:ATP binding"/>
    <property type="evidence" value="ECO:0007669"/>
    <property type="project" value="UniProtKB-KW"/>
</dbReference>
<dbReference type="SUPFAM" id="SSF56112">
    <property type="entry name" value="Protein kinase-like (PK-like)"/>
    <property type="match status" value="1"/>
</dbReference>
<evidence type="ECO:0000256" key="3">
    <source>
        <dbReference type="ARBA" id="ARBA00012513"/>
    </source>
</evidence>
<evidence type="ECO:0000256" key="19">
    <source>
        <dbReference type="ARBA" id="ARBA00023637"/>
    </source>
</evidence>
<evidence type="ECO:0000256" key="17">
    <source>
        <dbReference type="ARBA" id="ARBA00023242"/>
    </source>
</evidence>
<evidence type="ECO:0000256" key="7">
    <source>
        <dbReference type="ARBA" id="ARBA00022553"/>
    </source>
</evidence>
<evidence type="ECO:0000256" key="6">
    <source>
        <dbReference type="ARBA" id="ARBA00022527"/>
    </source>
</evidence>
<dbReference type="FunFam" id="1.10.510.10:FF:000078">
    <property type="entry name" value="Serine/threonine-protein kinase PRP4 homolog"/>
    <property type="match status" value="1"/>
</dbReference>
<dbReference type="PROSITE" id="PS50011">
    <property type="entry name" value="PROTEIN_KINASE_DOM"/>
    <property type="match status" value="1"/>
</dbReference>
<evidence type="ECO:0000313" key="25">
    <source>
        <dbReference type="Proteomes" id="UP000593562"/>
    </source>
</evidence>
<keyword evidence="6" id="KW-0723">Serine/threonine-protein kinase</keyword>
<feature type="compositionally biased region" description="Basic residues" evidence="22">
    <location>
        <begin position="26"/>
        <end position="47"/>
    </location>
</feature>
<dbReference type="GO" id="GO:0004674">
    <property type="term" value="F:protein serine/threonine kinase activity"/>
    <property type="evidence" value="ECO:0007669"/>
    <property type="project" value="UniProtKB-KW"/>
</dbReference>
<dbReference type="InterPro" id="IPR000719">
    <property type="entry name" value="Prot_kinase_dom"/>
</dbReference>
<feature type="compositionally biased region" description="Polar residues" evidence="22">
    <location>
        <begin position="545"/>
        <end position="554"/>
    </location>
</feature>
<dbReference type="GO" id="GO:0045292">
    <property type="term" value="P:mRNA cis splicing, via spliceosome"/>
    <property type="evidence" value="ECO:0007669"/>
    <property type="project" value="InterPro"/>
</dbReference>
<keyword evidence="25" id="KW-1185">Reference proteome</keyword>
<dbReference type="PANTHER" id="PTHR24058:SF103">
    <property type="entry name" value="SERINE_THREONINE-PROTEIN KINASE PRP4 HOMOLOG"/>
    <property type="match status" value="1"/>
</dbReference>
<evidence type="ECO:0000256" key="12">
    <source>
        <dbReference type="ARBA" id="ARBA00022777"/>
    </source>
</evidence>
<feature type="domain" description="Protein kinase" evidence="23">
    <location>
        <begin position="746"/>
        <end position="1061"/>
    </location>
</feature>
<keyword evidence="5" id="KW-1017">Isopeptide bond</keyword>
<evidence type="ECO:0000256" key="16">
    <source>
        <dbReference type="ARBA" id="ARBA00023187"/>
    </source>
</evidence>
<dbReference type="Pfam" id="PF00069">
    <property type="entry name" value="Pkinase"/>
    <property type="match status" value="1"/>
</dbReference>
<dbReference type="Proteomes" id="UP000593562">
    <property type="component" value="Unassembled WGS sequence"/>
</dbReference>
<dbReference type="PROSITE" id="PS00108">
    <property type="entry name" value="PROTEIN_KINASE_ST"/>
    <property type="match status" value="1"/>
</dbReference>
<keyword evidence="15" id="KW-0007">Acetylation</keyword>
<feature type="region of interest" description="Disordered" evidence="22">
    <location>
        <begin position="515"/>
        <end position="566"/>
    </location>
</feature>
<evidence type="ECO:0000313" key="24">
    <source>
        <dbReference type="EMBL" id="KAF5727759.1"/>
    </source>
</evidence>
<dbReference type="InterPro" id="IPR008271">
    <property type="entry name" value="Ser/Thr_kinase_AS"/>
</dbReference>
<dbReference type="EMBL" id="JAAARO010000022">
    <property type="protein sequence ID" value="KAF5727759.1"/>
    <property type="molecule type" value="Genomic_DNA"/>
</dbReference>
<reference evidence="24 25" key="1">
    <citation type="journal article" date="2020" name="Nat. Commun.">
        <title>Genome of Tripterygium wilfordii and identification of cytochrome P450 involved in triptolide biosynthesis.</title>
        <authorList>
            <person name="Tu L."/>
            <person name="Su P."/>
            <person name="Zhang Z."/>
            <person name="Gao L."/>
            <person name="Wang J."/>
            <person name="Hu T."/>
            <person name="Zhou J."/>
            <person name="Zhang Y."/>
            <person name="Zhao Y."/>
            <person name="Liu Y."/>
            <person name="Song Y."/>
            <person name="Tong Y."/>
            <person name="Lu Y."/>
            <person name="Yang J."/>
            <person name="Xu C."/>
            <person name="Jia M."/>
            <person name="Peters R.J."/>
            <person name="Huang L."/>
            <person name="Gao W."/>
        </authorList>
    </citation>
    <scope>NUCLEOTIDE SEQUENCE [LARGE SCALE GENOMIC DNA]</scope>
    <source>
        <strain evidence="25">cv. XIE 37</strain>
        <tissue evidence="24">Leaf</tissue>
    </source>
</reference>
<feature type="compositionally biased region" description="Acidic residues" evidence="22">
    <location>
        <begin position="78"/>
        <end position="90"/>
    </location>
</feature>
<keyword evidence="12 24" id="KW-0418">Kinase</keyword>
<comment type="subunit">
    <text evidence="21">Interacts with CLK1 C-terminus. Associates with the U5 snRNP and NCOR1 deacetylase complexes. Identified in the spliceosome C complex.</text>
</comment>
<evidence type="ECO:0000256" key="13">
    <source>
        <dbReference type="ARBA" id="ARBA00022840"/>
    </source>
</evidence>
<dbReference type="GO" id="GO:0005681">
    <property type="term" value="C:spliceosomal complex"/>
    <property type="evidence" value="ECO:0007669"/>
    <property type="project" value="UniProtKB-KW"/>
</dbReference>
<protein>
    <recommendedName>
        <fullName evidence="19">Serine/threonine-protein kinase PRP4 homolog</fullName>
        <ecNumber evidence="3">2.7.11.1</ecNumber>
    </recommendedName>
    <alternativeName>
        <fullName evidence="20">PRP4 pre-mRNA-processing factor 4 homolog</fullName>
    </alternativeName>
</protein>
<feature type="compositionally biased region" description="Basic and acidic residues" evidence="22">
    <location>
        <begin position="198"/>
        <end position="229"/>
    </location>
</feature>
<evidence type="ECO:0000259" key="23">
    <source>
        <dbReference type="PROSITE" id="PS50011"/>
    </source>
</evidence>
<dbReference type="Gene3D" id="3.30.200.20">
    <property type="entry name" value="Phosphorylase Kinase, domain 1"/>
    <property type="match status" value="1"/>
</dbReference>
<evidence type="ECO:0000256" key="21">
    <source>
        <dbReference type="ARBA" id="ARBA00046964"/>
    </source>
</evidence>
<evidence type="ECO:0000256" key="2">
    <source>
        <dbReference type="ARBA" id="ARBA00004286"/>
    </source>
</evidence>
<evidence type="ECO:0000256" key="14">
    <source>
        <dbReference type="ARBA" id="ARBA00022843"/>
    </source>
</evidence>
<evidence type="ECO:0000256" key="5">
    <source>
        <dbReference type="ARBA" id="ARBA00022499"/>
    </source>
</evidence>
<feature type="region of interest" description="Disordered" evidence="22">
    <location>
        <begin position="164"/>
        <end position="236"/>
    </location>
</feature>
<evidence type="ECO:0000256" key="15">
    <source>
        <dbReference type="ARBA" id="ARBA00022990"/>
    </source>
</evidence>
<keyword evidence="7" id="KW-0597">Phosphoprotein</keyword>
<keyword evidence="13" id="KW-0067">ATP-binding</keyword>
<evidence type="ECO:0000256" key="10">
    <source>
        <dbReference type="ARBA" id="ARBA00022728"/>
    </source>
</evidence>
<keyword evidence="9" id="KW-0808">Transferase</keyword>
<sequence>MVSDNDKSRRKHRRSSSDIEEAEKSSKRHKHRHSRHRHHHRHRHSSKKHEEERKEDANEISPPPTVAPLAISSRAGDDVEEGEILEDEALNENKAVETDSLNPSNSTENDFSHQKAIDAGILRNLGEVKSDCGDEKTCHVVDKINVGVDLLGISGVQHPEEFISGSGAGDYVNGDLNGENSRKDRRRHNKSTSPSQIDKQKNETVEDNVRTSRDQREPLSSKGAGDKYRASTLSPSDDQYRYMVDAKPRSQDFPAARSRSCSITNDDFISKKRHCHGNDVTLYDDDRMTANDSSDDRMNRHSRDKNIGRKDRRHSHEAEDMEKSLEKHMDRNLRRENGQERSRDGEVDHYIRARSRDGETDSYKRKERGRVREMTRDNDVSRDRIREKEGERSRDREIDRDRRRSERDRSRDREINRDLRRDERNRSRDREFDRDWRRDERERCRDRDWRREERGRSRNRDTDKDWRREERERSRERELEKDGKRGLERDIRDGTRASERDRDRDRFRDRDRLRDRSLENEGGSERRGGRNRDKGRDIEIDRNADVSNSNSTGFGSKLNRDEDEQDDFEEMVSFKLAEQEEEDLNRIKEESRKRRQAILEKFKCPQSQQQIESCSEDMEKAKETAELPGRLLGASDVVAEVLDGRSDGSDAKVAGQLFVVGKSPQVNEINVTEKTAGDGGLGKGTPKSERLDDMFCDDIFGESPAGVRKPGKGDGLPIVRSGLHDNWDDAEGYYGYRLGEILDGRYEVTAAHGKGVFSTVVRAKDIKTGNGDPGEVAIKIIRNNETMHKAGQLEVQILKKLAGADPENKRHCVRFFSSFKYRNHLCLVFESLNMNLREVLKKFGRNIGLKLTAVRTYAKQLFIALKHLKNCGVLHCDIKPDNMLVNEAKNVLKLCDFGNAMFAGKNEITPYLVSRFYRAPEIILGLPYDHPMDIWSVGCCLYELYTGKVLFPGPSNNDMLRLHMELKGPFPKKMLRRGGFTDQHFDQDLNFHATEEDPVTKKAIKRMIVNIKPKDIGSIITGSPGEDPKMLAGFKDLLDKIFVLDPEKRITVSQALNHPFITELWTWCLTWLKSKGVIFGWSGVLFTGGSFSRVYGFYCKPTYRRHFSSLVTFFYYGLFRLL</sequence>
<evidence type="ECO:0000256" key="9">
    <source>
        <dbReference type="ARBA" id="ARBA00022679"/>
    </source>
</evidence>
<keyword evidence="17" id="KW-0539">Nucleus</keyword>
<dbReference type="PANTHER" id="PTHR24058">
    <property type="entry name" value="DUAL SPECIFICITY PROTEIN KINASE"/>
    <property type="match status" value="1"/>
</dbReference>
<evidence type="ECO:0000256" key="4">
    <source>
        <dbReference type="ARBA" id="ARBA00022454"/>
    </source>
</evidence>
<dbReference type="FunFam" id="3.30.200.20:FF:000123">
    <property type="entry name" value="serine/threonine-protein kinase PRP4 homolog"/>
    <property type="match status" value="1"/>
</dbReference>
<keyword evidence="14" id="KW-0832">Ubl conjugation</keyword>
<keyword evidence="11" id="KW-0547">Nucleotide-binding</keyword>
<feature type="compositionally biased region" description="Polar residues" evidence="22">
    <location>
        <begin position="99"/>
        <end position="109"/>
    </location>
</feature>
<feature type="compositionally biased region" description="Basic and acidic residues" evidence="22">
    <location>
        <begin position="515"/>
        <end position="544"/>
    </location>
</feature>
<feature type="compositionally biased region" description="Basic and acidic residues" evidence="22">
    <location>
        <begin position="48"/>
        <end position="57"/>
    </location>
</feature>
<feature type="region of interest" description="Disordered" evidence="22">
    <location>
        <begin position="284"/>
        <end position="400"/>
    </location>
</feature>
<comment type="similarity">
    <text evidence="18">Belongs to the protein kinase superfamily. CMGC Ser/Thr protein kinase family.</text>
</comment>
<dbReference type="InterPro" id="IPR011009">
    <property type="entry name" value="Kinase-like_dom_sf"/>
</dbReference>
<evidence type="ECO:0000256" key="18">
    <source>
        <dbReference type="ARBA" id="ARBA00023596"/>
    </source>
</evidence>
<dbReference type="InterPro" id="IPR044092">
    <property type="entry name" value="STKc_PRP4"/>
</dbReference>
<comment type="subcellular location">
    <subcellularLocation>
        <location evidence="2">Chromosome</location>
    </subcellularLocation>
    <subcellularLocation>
        <location evidence="1">Nucleus</location>
    </subcellularLocation>
</comment>
<evidence type="ECO:0000256" key="11">
    <source>
        <dbReference type="ARBA" id="ARBA00022741"/>
    </source>
</evidence>
<keyword evidence="4" id="KW-0158">Chromosome</keyword>
<comment type="caution">
    <text evidence="24">The sequence shown here is derived from an EMBL/GenBank/DDBJ whole genome shotgun (WGS) entry which is preliminary data.</text>
</comment>
<keyword evidence="16" id="KW-0508">mRNA splicing</keyword>
<evidence type="ECO:0000256" key="8">
    <source>
        <dbReference type="ARBA" id="ARBA00022664"/>
    </source>
</evidence>
<evidence type="ECO:0000256" key="20">
    <source>
        <dbReference type="ARBA" id="ARBA00031858"/>
    </source>
</evidence>
<dbReference type="GO" id="GO:0005694">
    <property type="term" value="C:chromosome"/>
    <property type="evidence" value="ECO:0007669"/>
    <property type="project" value="UniProtKB-SubCell"/>
</dbReference>
<evidence type="ECO:0000256" key="1">
    <source>
        <dbReference type="ARBA" id="ARBA00004123"/>
    </source>
</evidence>
<name>A0A7J7C0S2_TRIWF</name>
<dbReference type="CDD" id="cd14135">
    <property type="entry name" value="STKc_PRP4"/>
    <property type="match status" value="1"/>
</dbReference>
<dbReference type="EC" id="2.7.11.1" evidence="3"/>
<feature type="region of interest" description="Disordered" evidence="22">
    <location>
        <begin position="1"/>
        <end position="113"/>
    </location>
</feature>
<evidence type="ECO:0000256" key="22">
    <source>
        <dbReference type="SAM" id="MobiDB-lite"/>
    </source>
</evidence>
<accession>A0A7J7C0S2</accession>
<dbReference type="InParanoid" id="A0A7J7C0S2"/>